<evidence type="ECO:0000313" key="1">
    <source>
        <dbReference type="EMBL" id="KAE9964156.1"/>
    </source>
</evidence>
<dbReference type="OrthoDB" id="10539211at2759"/>
<gene>
    <name evidence="2" type="ORF">EG327_003730</name>
    <name evidence="1" type="ORF">EG328_010735</name>
</gene>
<sequence length="176" mass="20657">MVLAKRTKRREEELTDRSSIAPALKRAADDILEPRVFKMGKFESDTVIAIDDKHDIQDPIFPSSVAPNSNISKIAASYLTLPPELRQPILHHAIDNDIVLFKEKCEDYLVAERDWFPKRCALLEIKKVEEDFEGVFEKFEIEVKWMAEVVRKMEQEVRFMAVLKWCGHLEDWRLWV</sequence>
<comment type="caution">
    <text evidence="1">The sequence shown here is derived from an EMBL/GenBank/DDBJ whole genome shotgun (WGS) entry which is preliminary data.</text>
</comment>
<evidence type="ECO:0000313" key="3">
    <source>
        <dbReference type="Proteomes" id="UP000447873"/>
    </source>
</evidence>
<keyword evidence="4" id="KW-1185">Reference proteome</keyword>
<dbReference type="Proteomes" id="UP000447873">
    <property type="component" value="Unassembled WGS sequence"/>
</dbReference>
<proteinExistence type="predicted"/>
<dbReference type="AlphaFoldDB" id="A0A8H3U5A1"/>
<reference evidence="1 3" key="1">
    <citation type="submission" date="2018-12" db="EMBL/GenBank/DDBJ databases">
        <title>Venturia inaequalis Genome Resource.</title>
        <authorList>
            <person name="Lichtner F.J."/>
        </authorList>
    </citation>
    <scope>NUCLEOTIDE SEQUENCE [LARGE SCALE GENOMIC DNA]</scope>
    <source>
        <strain evidence="1 3">120213</strain>
        <strain evidence="2 4">DMI_063113</strain>
    </source>
</reference>
<evidence type="ECO:0000313" key="2">
    <source>
        <dbReference type="EMBL" id="KAE9993720.1"/>
    </source>
</evidence>
<accession>A0A8H3U5A1</accession>
<organism evidence="1 3">
    <name type="scientific">Venturia inaequalis</name>
    <name type="common">Apple scab fungus</name>
    <dbReference type="NCBI Taxonomy" id="5025"/>
    <lineage>
        <taxon>Eukaryota</taxon>
        <taxon>Fungi</taxon>
        <taxon>Dikarya</taxon>
        <taxon>Ascomycota</taxon>
        <taxon>Pezizomycotina</taxon>
        <taxon>Dothideomycetes</taxon>
        <taxon>Pleosporomycetidae</taxon>
        <taxon>Venturiales</taxon>
        <taxon>Venturiaceae</taxon>
        <taxon>Venturia</taxon>
    </lineage>
</organism>
<evidence type="ECO:0000313" key="4">
    <source>
        <dbReference type="Proteomes" id="UP000490939"/>
    </source>
</evidence>
<dbReference type="EMBL" id="WNWS01000727">
    <property type="protein sequence ID" value="KAE9964156.1"/>
    <property type="molecule type" value="Genomic_DNA"/>
</dbReference>
<dbReference type="EMBL" id="WNWR01000023">
    <property type="protein sequence ID" value="KAE9993720.1"/>
    <property type="molecule type" value="Genomic_DNA"/>
</dbReference>
<dbReference type="Proteomes" id="UP000490939">
    <property type="component" value="Unassembled WGS sequence"/>
</dbReference>
<name>A0A8H3U5A1_VENIN</name>
<protein>
    <submittedName>
        <fullName evidence="1">Uncharacterized protein</fullName>
    </submittedName>
</protein>